<evidence type="ECO:0000256" key="8">
    <source>
        <dbReference type="SAM" id="Phobius"/>
    </source>
</evidence>
<dbReference type="Pfam" id="PF00873">
    <property type="entry name" value="ACR_tran"/>
    <property type="match status" value="1"/>
</dbReference>
<dbReference type="Gene3D" id="1.20.1640.10">
    <property type="entry name" value="Multidrug efflux transporter AcrB transmembrane domain"/>
    <property type="match status" value="2"/>
</dbReference>
<evidence type="ECO:0000256" key="3">
    <source>
        <dbReference type="ARBA" id="ARBA00022475"/>
    </source>
</evidence>
<dbReference type="AlphaFoldDB" id="A0A1H4W498"/>
<feature type="transmembrane region" description="Helical" evidence="8">
    <location>
        <begin position="336"/>
        <end position="355"/>
    </location>
</feature>
<feature type="transmembrane region" description="Helical" evidence="8">
    <location>
        <begin position="430"/>
        <end position="453"/>
    </location>
</feature>
<dbReference type="SUPFAM" id="SSF82714">
    <property type="entry name" value="Multidrug efflux transporter AcrB TolC docking domain, DN and DC subdomains"/>
    <property type="match status" value="2"/>
</dbReference>
<keyword evidence="6 8" id="KW-1133">Transmembrane helix</keyword>
<dbReference type="InterPro" id="IPR027463">
    <property type="entry name" value="AcrB_DN_DC_subdom"/>
</dbReference>
<feature type="transmembrane region" description="Helical" evidence="8">
    <location>
        <begin position="859"/>
        <end position="878"/>
    </location>
</feature>
<evidence type="ECO:0000256" key="2">
    <source>
        <dbReference type="ARBA" id="ARBA00022448"/>
    </source>
</evidence>
<dbReference type="EMBL" id="FNTH01000001">
    <property type="protein sequence ID" value="SEC88053.1"/>
    <property type="molecule type" value="Genomic_DNA"/>
</dbReference>
<dbReference type="PANTHER" id="PTHR32063:SF30">
    <property type="entry name" value="ACRB_ACRD_ACRF FAMILY PROTEIN"/>
    <property type="match status" value="1"/>
</dbReference>
<feature type="transmembrane region" description="Helical" evidence="8">
    <location>
        <begin position="362"/>
        <end position="383"/>
    </location>
</feature>
<keyword evidence="5 8" id="KW-0812">Transmembrane</keyword>
<dbReference type="RefSeq" id="WP_092125981.1">
    <property type="nucleotide sequence ID" value="NZ_FNTH01000001.1"/>
</dbReference>
<organism evidence="9 10">
    <name type="scientific">Bradyrhizobium erythrophlei</name>
    <dbReference type="NCBI Taxonomy" id="1437360"/>
    <lineage>
        <taxon>Bacteria</taxon>
        <taxon>Pseudomonadati</taxon>
        <taxon>Pseudomonadota</taxon>
        <taxon>Alphaproteobacteria</taxon>
        <taxon>Hyphomicrobiales</taxon>
        <taxon>Nitrobacteraceae</taxon>
        <taxon>Bradyrhizobium</taxon>
    </lineage>
</organism>
<dbReference type="PRINTS" id="PR00702">
    <property type="entry name" value="ACRIFLAVINRP"/>
</dbReference>
<feature type="transmembrane region" description="Helical" evidence="8">
    <location>
        <begin position="989"/>
        <end position="1015"/>
    </location>
</feature>
<evidence type="ECO:0000256" key="5">
    <source>
        <dbReference type="ARBA" id="ARBA00022692"/>
    </source>
</evidence>
<dbReference type="FunFam" id="1.20.1640.10:FF:000001">
    <property type="entry name" value="Efflux pump membrane transporter"/>
    <property type="match status" value="1"/>
</dbReference>
<feature type="transmembrane region" description="Helical" evidence="8">
    <location>
        <begin position="958"/>
        <end position="977"/>
    </location>
</feature>
<keyword evidence="2" id="KW-0813">Transport</keyword>
<dbReference type="FunFam" id="3.30.70.1430:FF:000001">
    <property type="entry name" value="Efflux pump membrane transporter"/>
    <property type="match status" value="1"/>
</dbReference>
<dbReference type="PANTHER" id="PTHR32063">
    <property type="match status" value="1"/>
</dbReference>
<dbReference type="Gene3D" id="3.30.70.1320">
    <property type="entry name" value="Multidrug efflux transporter AcrB pore domain like"/>
    <property type="match status" value="1"/>
</dbReference>
<sequence length="1044" mass="112837">MNESISSPFIRYPIGTSLLMAGILFVGIVAYPLLPVAPLPQVDFPTIQISASLPGASPETMASSVAQPLERQFAQIPGIAQMTSTSSLGSTAVTIQFDLNRNIDGAANDIQAAINAASGQLPKNLPSPPTYRKVNPADSPILLLSATSDTLPLIRVSDAVDAQLGQQISQISGVAQVFIGGQQKPAIRVQIDPAKLVAKGLSLEDIRSQIAITTVDSPKGNIDGASRAYTIYANDQLPDAKDWNDVIVAYRNGGPLRIRDIGQAVAGPEDMKQAAWADGKRGVFLVIFKQPGANVIGTVDRIKAQLPRLIAAIPPAIKIKIISDRTLTIRAAVEDVQITLLITIVLVVMVIFVFLRSFWATVIPAVTVPLALLGACALMWVFGYTLDNLSLMALTIAVGFVVDDAIVMLENITRYVEQGERPLAAALRGAGEIGFTILSISISLVAVLIPLLLMGGVIGRLFREFAVTLAMAIFVSLVVSLTLTPMMASRFLRAHGETRHGRLYQWSEAAFERMLHAYERGLDLALSWSRTTLCIFFATLALSVYLFVIIPKGFFPQQDNGFLNAVSEMAQDISFADMKQHQEELSRIVRADPAVDSMAEFIGGGGTALNSGRMYITLKPHEERDADAQQIIARLRPKLEAVEGARLYMQASQDVRLGGRATRTQFEYTLQDANLAELNQWAPKILASMKTLPELRDVATDQQTEGTTLTMTIDRDTASRYGIQPQLIDDTLYDAFGQRQVAQYFTQLNSYHVILEILPELQGKLDTLNKLYIKSPATGDEVPLSVFCKWTTVPVRPLAIAHQGQFPATTISFNLAQGVALGQATDAIQNAVANLGAPATLSSSFQGTAQAFQESLSSVPLLILAALVVVYLILGMLYESYIHPLTILSTLPSAGVGALAILMAFGFDFSLIALIGIILLIGIVKKNGIMMVDFAIAAEREEHLSPRDSIRKAALLRFRPIMMTTMAALLGGVPLMLGTGTGAEIRQPLGYAMVGGLIVSQALTLFTTPVVYLYLDRFSNALSNWTATKRDDDAEPSVNRDAAE</sequence>
<dbReference type="SUPFAM" id="SSF82866">
    <property type="entry name" value="Multidrug efflux transporter AcrB transmembrane domain"/>
    <property type="match status" value="2"/>
</dbReference>
<dbReference type="NCBIfam" id="NF033617">
    <property type="entry name" value="RND_permease_2"/>
    <property type="match status" value="1"/>
</dbReference>
<evidence type="ECO:0000313" key="10">
    <source>
        <dbReference type="Proteomes" id="UP000198992"/>
    </source>
</evidence>
<comment type="subcellular location">
    <subcellularLocation>
        <location evidence="1">Cell inner membrane</location>
        <topology evidence="1">Multi-pass membrane protein</topology>
    </subcellularLocation>
</comment>
<dbReference type="Gene3D" id="3.30.2090.10">
    <property type="entry name" value="Multidrug efflux transporter AcrB TolC docking domain, DN and DC subdomains"/>
    <property type="match status" value="2"/>
</dbReference>
<evidence type="ECO:0000313" key="9">
    <source>
        <dbReference type="EMBL" id="SEC88053.1"/>
    </source>
</evidence>
<reference evidence="9 10" key="1">
    <citation type="submission" date="2016-10" db="EMBL/GenBank/DDBJ databases">
        <authorList>
            <person name="de Groot N.N."/>
        </authorList>
    </citation>
    <scope>NUCLEOTIDE SEQUENCE [LARGE SCALE GENOMIC DNA]</scope>
    <source>
        <strain evidence="9 10">MT12</strain>
    </source>
</reference>
<dbReference type="GO" id="GO:0042910">
    <property type="term" value="F:xenobiotic transmembrane transporter activity"/>
    <property type="evidence" value="ECO:0007669"/>
    <property type="project" value="TreeGrafter"/>
</dbReference>
<evidence type="ECO:0000256" key="1">
    <source>
        <dbReference type="ARBA" id="ARBA00004429"/>
    </source>
</evidence>
<dbReference type="Gene3D" id="3.30.70.1430">
    <property type="entry name" value="Multidrug efflux transporter AcrB pore domain"/>
    <property type="match status" value="2"/>
</dbReference>
<name>A0A1H4W498_9BRAD</name>
<dbReference type="Gene3D" id="3.30.70.1440">
    <property type="entry name" value="Multidrug efflux transporter AcrB pore domain"/>
    <property type="match status" value="1"/>
</dbReference>
<evidence type="ECO:0000256" key="7">
    <source>
        <dbReference type="ARBA" id="ARBA00023136"/>
    </source>
</evidence>
<feature type="transmembrane region" description="Helical" evidence="8">
    <location>
        <begin position="532"/>
        <end position="550"/>
    </location>
</feature>
<gene>
    <name evidence="9" type="ORF">SAMN05444164_2994</name>
</gene>
<keyword evidence="7 8" id="KW-0472">Membrane</keyword>
<feature type="transmembrane region" description="Helical" evidence="8">
    <location>
        <begin position="465"/>
        <end position="483"/>
    </location>
</feature>
<dbReference type="InterPro" id="IPR001036">
    <property type="entry name" value="Acrflvin-R"/>
</dbReference>
<keyword evidence="4" id="KW-0997">Cell inner membrane</keyword>
<evidence type="ECO:0000256" key="6">
    <source>
        <dbReference type="ARBA" id="ARBA00022989"/>
    </source>
</evidence>
<keyword evidence="3" id="KW-1003">Cell membrane</keyword>
<evidence type="ECO:0000256" key="4">
    <source>
        <dbReference type="ARBA" id="ARBA00022519"/>
    </source>
</evidence>
<proteinExistence type="predicted"/>
<dbReference type="OrthoDB" id="9807350at2"/>
<dbReference type="GO" id="GO:0005886">
    <property type="term" value="C:plasma membrane"/>
    <property type="evidence" value="ECO:0007669"/>
    <property type="project" value="UniProtKB-SubCell"/>
</dbReference>
<protein>
    <submittedName>
        <fullName evidence="9">Hydrophobic/amphiphilic exporter-1, HAE1 family</fullName>
    </submittedName>
</protein>
<feature type="transmembrane region" description="Helical" evidence="8">
    <location>
        <begin position="12"/>
        <end position="34"/>
    </location>
</feature>
<accession>A0A1H4W498</accession>
<dbReference type="Proteomes" id="UP000198992">
    <property type="component" value="Unassembled WGS sequence"/>
</dbReference>
<dbReference type="SUPFAM" id="SSF82693">
    <property type="entry name" value="Multidrug efflux transporter AcrB pore domain, PN1, PN2, PC1 and PC2 subdomains"/>
    <property type="match status" value="4"/>
</dbReference>